<dbReference type="PANTHER" id="PTHR34706">
    <property type="entry name" value="SLR1338 PROTEIN"/>
    <property type="match status" value="1"/>
</dbReference>
<dbReference type="InterPro" id="IPR036465">
    <property type="entry name" value="vWFA_dom_sf"/>
</dbReference>
<gene>
    <name evidence="2" type="primary">ORF 176</name>
</gene>
<reference evidence="2 3" key="2">
    <citation type="journal article" date="1998" name="Adv. Virus Res.">
        <title>Viruses in marine brown algae.</title>
        <authorList>
            <person name="Muller D.G."/>
            <person name="Kapp M."/>
            <person name="Knippers R."/>
        </authorList>
    </citation>
    <scope>NUCLEOTIDE SEQUENCE [LARGE SCALE GENOMIC DNA]</scope>
    <source>
        <strain evidence="3">Isolate New Zealand/Kaikoura/1988</strain>
    </source>
</reference>
<dbReference type="Proteomes" id="UP000000864">
    <property type="component" value="Segment"/>
</dbReference>
<proteinExistence type="predicted"/>
<dbReference type="Pfam" id="PF13519">
    <property type="entry name" value="VWA_2"/>
    <property type="match status" value="1"/>
</dbReference>
<keyword evidence="3" id="KW-1185">Reference proteome</keyword>
<dbReference type="PANTHER" id="PTHR34706:SF1">
    <property type="entry name" value="VWFA DOMAIN-CONTAINING PROTEIN"/>
    <property type="match status" value="1"/>
</dbReference>
<organism evidence="2 3">
    <name type="scientific">Ectocarpus siliculosus virus 1 (isolate New Zealand/Kaikoura/1988)</name>
    <name type="common">EsV-1</name>
    <dbReference type="NCBI Taxonomy" id="654926"/>
    <lineage>
        <taxon>Viruses</taxon>
        <taxon>Varidnaviria</taxon>
        <taxon>Bamfordvirae</taxon>
        <taxon>Nucleocytoviricota</taxon>
        <taxon>Megaviricetes</taxon>
        <taxon>Algavirales</taxon>
        <taxon>Phycodnaviridae</taxon>
        <taxon>Phaeovirus</taxon>
        <taxon>Phaeovirus unasiliculosus</taxon>
        <taxon>Ectocarpus siliculosus virus 1</taxon>
    </lineage>
</organism>
<reference evidence="2 3" key="1">
    <citation type="journal article" date="1995" name="Virology">
        <title>Coat protein of the Ectocarpus siliculosus virus.</title>
        <authorList>
            <person name="Klein M."/>
            <person name="Lanka S.T."/>
            <person name="Knippers R."/>
            <person name="Muller D.G."/>
        </authorList>
    </citation>
    <scope>NUCLEOTIDE SEQUENCE [LARGE SCALE GENOMIC DNA]</scope>
    <source>
        <strain evidence="3">Isolate New Zealand/Kaikoura/1988</strain>
    </source>
</reference>
<dbReference type="Gene3D" id="3.40.50.410">
    <property type="entry name" value="von Willebrand factor, type A domain"/>
    <property type="match status" value="1"/>
</dbReference>
<dbReference type="SMART" id="SM00327">
    <property type="entry name" value="VWA"/>
    <property type="match status" value="1"/>
</dbReference>
<dbReference type="PROSITE" id="PS50234">
    <property type="entry name" value="VWFA"/>
    <property type="match status" value="1"/>
</dbReference>
<protein>
    <submittedName>
        <fullName evidence="2">EsV-1-176</fullName>
    </submittedName>
</protein>
<feature type="domain" description="VWFA" evidence="1">
    <location>
        <begin position="57"/>
        <end position="252"/>
    </location>
</feature>
<reference evidence="2 3" key="4">
    <citation type="journal article" date="2000" name="Virology">
        <title>The brown algal virus EsV-1 particle contains a putative hybrid histidine kinase.</title>
        <authorList>
            <person name="Delaroque N."/>
            <person name="Wolf S."/>
            <person name="Muller D.G."/>
            <person name="Knippers R."/>
        </authorList>
    </citation>
    <scope>NUCLEOTIDE SEQUENCE [LARGE SCALE GENOMIC DNA]</scope>
    <source>
        <strain evidence="3">Isolate New Zealand/Kaikoura/1988</strain>
    </source>
</reference>
<dbReference type="EMBL" id="AF204951">
    <property type="protein sequence ID" value="AAK14590.1"/>
    <property type="molecule type" value="Genomic_DNA"/>
</dbReference>
<evidence type="ECO:0000313" key="2">
    <source>
        <dbReference type="EMBL" id="AAK14590.1"/>
    </source>
</evidence>
<evidence type="ECO:0000313" key="3">
    <source>
        <dbReference type="Proteomes" id="UP000000864"/>
    </source>
</evidence>
<evidence type="ECO:0000259" key="1">
    <source>
        <dbReference type="PROSITE" id="PS50234"/>
    </source>
</evidence>
<dbReference type="KEGG" id="vg:920750"/>
<sequence>MKLPAAAPASTEFRNAEGSSVPKEFALEARKNPEVISQMAETPSEKSALEKEALARQYVLLIDRSGSMGWADGSTTRWESARKAVEKLVEAAFIYDTDHRVPVYLFDDKVEFVGECTSSSQVVDVFKNYQPRGTTDLAQCLEVAMEEYAGRKRPNYEVCPGTTFIVVLDGCADDKDAVKRVLRKFSDPVSGYVANHTQLAISFLQIADDPGATAFLNELDRGFVGSPDIVDTKKDDILSLPGGIDKLFHDAIFD</sequence>
<dbReference type="InterPro" id="IPR002035">
    <property type="entry name" value="VWF_A"/>
</dbReference>
<accession>Q8QNB1</accession>
<dbReference type="SUPFAM" id="SSF53300">
    <property type="entry name" value="vWA-like"/>
    <property type="match status" value="1"/>
</dbReference>
<organismHost>
    <name type="scientific">Ectocarpus siliculosus</name>
    <name type="common">Brown alga</name>
    <name type="synonym">Conferva siliculosa</name>
    <dbReference type="NCBI Taxonomy" id="2880"/>
</organismHost>
<name>Q8QNB1_ESV1K</name>
<reference evidence="2 3" key="3">
    <citation type="journal article" date="2000" name="Virology">
        <title>Characterization and immunolocalization of major structural proteins in the brown algal virus EsV-1.</title>
        <authorList>
            <person name="Delaroque N."/>
            <person name="Wolf S."/>
            <person name="Muller D.G."/>
            <person name="Knippers R."/>
        </authorList>
    </citation>
    <scope>NUCLEOTIDE SEQUENCE [LARGE SCALE GENOMIC DNA]</scope>
    <source>
        <strain evidence="3">Isolate New Zealand/Kaikoura/1988</strain>
    </source>
</reference>